<gene>
    <name evidence="1" type="ORF">AFUS01_LOCUS10789</name>
</gene>
<evidence type="ECO:0000313" key="1">
    <source>
        <dbReference type="EMBL" id="CAG7721582.1"/>
    </source>
</evidence>
<feature type="non-terminal residue" evidence="1">
    <location>
        <position position="30"/>
    </location>
</feature>
<dbReference type="AlphaFoldDB" id="A0A8J2JMF7"/>
<organism evidence="1 2">
    <name type="scientific">Allacma fusca</name>
    <dbReference type="NCBI Taxonomy" id="39272"/>
    <lineage>
        <taxon>Eukaryota</taxon>
        <taxon>Metazoa</taxon>
        <taxon>Ecdysozoa</taxon>
        <taxon>Arthropoda</taxon>
        <taxon>Hexapoda</taxon>
        <taxon>Collembola</taxon>
        <taxon>Symphypleona</taxon>
        <taxon>Sminthuridae</taxon>
        <taxon>Allacma</taxon>
    </lineage>
</organism>
<evidence type="ECO:0000313" key="2">
    <source>
        <dbReference type="Proteomes" id="UP000708208"/>
    </source>
</evidence>
<dbReference type="EMBL" id="CAJVCH010080833">
    <property type="protein sequence ID" value="CAG7721582.1"/>
    <property type="molecule type" value="Genomic_DNA"/>
</dbReference>
<reference evidence="1" key="1">
    <citation type="submission" date="2021-06" db="EMBL/GenBank/DDBJ databases">
        <authorList>
            <person name="Hodson N. C."/>
            <person name="Mongue J. A."/>
            <person name="Jaron S. K."/>
        </authorList>
    </citation>
    <scope>NUCLEOTIDE SEQUENCE</scope>
</reference>
<dbReference type="Proteomes" id="UP000708208">
    <property type="component" value="Unassembled WGS sequence"/>
</dbReference>
<name>A0A8J2JMF7_9HEXA</name>
<proteinExistence type="predicted"/>
<sequence>MANEGDPVEEGLGPKSNSRAQIFAAVAICY</sequence>
<keyword evidence="2" id="KW-1185">Reference proteome</keyword>
<accession>A0A8J2JMF7</accession>
<protein>
    <submittedName>
        <fullName evidence="1">Uncharacterized protein</fullName>
    </submittedName>
</protein>
<comment type="caution">
    <text evidence="1">The sequence shown here is derived from an EMBL/GenBank/DDBJ whole genome shotgun (WGS) entry which is preliminary data.</text>
</comment>